<evidence type="ECO:0000256" key="4">
    <source>
        <dbReference type="SAM" id="MobiDB-lite"/>
    </source>
</evidence>
<dbReference type="Pfam" id="PF00535">
    <property type="entry name" value="Glycos_transf_2"/>
    <property type="match status" value="1"/>
</dbReference>
<protein>
    <submittedName>
        <fullName evidence="6">Glycosyltransferase, GT2 family</fullName>
    </submittedName>
</protein>
<comment type="similarity">
    <text evidence="1">Belongs to the glycosyltransferase 2 family.</text>
</comment>
<dbReference type="AlphaFoldDB" id="A0A1M5JGZ6"/>
<keyword evidence="7" id="KW-1185">Reference proteome</keyword>
<dbReference type="InterPro" id="IPR001173">
    <property type="entry name" value="Glyco_trans_2-like"/>
</dbReference>
<gene>
    <name evidence="6" type="ORF">SAMN05444351_2492</name>
</gene>
<organism evidence="6 7">
    <name type="scientific">Geodermatophilus nigrescens</name>
    <dbReference type="NCBI Taxonomy" id="1070870"/>
    <lineage>
        <taxon>Bacteria</taxon>
        <taxon>Bacillati</taxon>
        <taxon>Actinomycetota</taxon>
        <taxon>Actinomycetes</taxon>
        <taxon>Geodermatophilales</taxon>
        <taxon>Geodermatophilaceae</taxon>
        <taxon>Geodermatophilus</taxon>
    </lineage>
</organism>
<evidence type="ECO:0000256" key="3">
    <source>
        <dbReference type="ARBA" id="ARBA00022679"/>
    </source>
</evidence>
<feature type="compositionally biased region" description="Pro residues" evidence="4">
    <location>
        <begin position="7"/>
        <end position="19"/>
    </location>
</feature>
<sequence>MTRSSPAPAPSPAPSPPAPDGVTVVVMSRDRREDLLASLPRHEAPVVLVDNGSGDGTVDAVRAALPQVTVLPLAENAGARARTIGAGYAGTEFVAFADDDSWWAPGDLARAAEVMRVHPRLAVLNARVLVGPEERLDPLCPELAASPLGTPAHLPGPRLLGFIACAAMVRTEAFLAVGGFDSVVRFPGEEERLSLDLAAAGWDIAYVDAVTVHHHPSSRRHDRAARQAAVLRSRVLTAVLRLPVRDVAATVAEALRAGAPGRRGLLRALPDLPAALRRRRRLPASVLADRRLLAGDPA</sequence>
<dbReference type="STRING" id="1070870.SAMN05444351_2492"/>
<accession>A0A1M5JGZ6</accession>
<keyword evidence="2" id="KW-0328">Glycosyltransferase</keyword>
<feature type="region of interest" description="Disordered" evidence="4">
    <location>
        <begin position="1"/>
        <end position="21"/>
    </location>
</feature>
<dbReference type="InterPro" id="IPR050834">
    <property type="entry name" value="Glycosyltransf_2"/>
</dbReference>
<dbReference type="InterPro" id="IPR029044">
    <property type="entry name" value="Nucleotide-diphossugar_trans"/>
</dbReference>
<evidence type="ECO:0000259" key="5">
    <source>
        <dbReference type="Pfam" id="PF00535"/>
    </source>
</evidence>
<dbReference type="Proteomes" id="UP000184471">
    <property type="component" value="Unassembled WGS sequence"/>
</dbReference>
<evidence type="ECO:0000313" key="6">
    <source>
        <dbReference type="EMBL" id="SHG39827.1"/>
    </source>
</evidence>
<feature type="domain" description="Glycosyltransferase 2-like" evidence="5">
    <location>
        <begin position="44"/>
        <end position="174"/>
    </location>
</feature>
<dbReference type="GO" id="GO:0016757">
    <property type="term" value="F:glycosyltransferase activity"/>
    <property type="evidence" value="ECO:0007669"/>
    <property type="project" value="UniProtKB-KW"/>
</dbReference>
<evidence type="ECO:0000313" key="7">
    <source>
        <dbReference type="Proteomes" id="UP000184471"/>
    </source>
</evidence>
<evidence type="ECO:0000256" key="1">
    <source>
        <dbReference type="ARBA" id="ARBA00006739"/>
    </source>
</evidence>
<dbReference type="Gene3D" id="3.90.550.10">
    <property type="entry name" value="Spore Coat Polysaccharide Biosynthesis Protein SpsA, Chain A"/>
    <property type="match status" value="1"/>
</dbReference>
<dbReference type="SUPFAM" id="SSF53448">
    <property type="entry name" value="Nucleotide-diphospho-sugar transferases"/>
    <property type="match status" value="1"/>
</dbReference>
<dbReference type="PANTHER" id="PTHR43685:SF5">
    <property type="entry name" value="GLYCOSYLTRANSFERASE EPSE-RELATED"/>
    <property type="match status" value="1"/>
</dbReference>
<evidence type="ECO:0000256" key="2">
    <source>
        <dbReference type="ARBA" id="ARBA00022676"/>
    </source>
</evidence>
<keyword evidence="3 6" id="KW-0808">Transferase</keyword>
<dbReference type="PANTHER" id="PTHR43685">
    <property type="entry name" value="GLYCOSYLTRANSFERASE"/>
    <property type="match status" value="1"/>
</dbReference>
<name>A0A1M5JGZ6_9ACTN</name>
<dbReference type="EMBL" id="FQVX01000002">
    <property type="protein sequence ID" value="SHG39827.1"/>
    <property type="molecule type" value="Genomic_DNA"/>
</dbReference>
<reference evidence="6 7" key="1">
    <citation type="submission" date="2016-11" db="EMBL/GenBank/DDBJ databases">
        <authorList>
            <person name="Jaros S."/>
            <person name="Januszkiewicz K."/>
            <person name="Wedrychowicz H."/>
        </authorList>
    </citation>
    <scope>NUCLEOTIDE SEQUENCE [LARGE SCALE GENOMIC DNA]</scope>
    <source>
        <strain evidence="6 7">DSM 45408</strain>
    </source>
</reference>
<proteinExistence type="inferred from homology"/>